<evidence type="ECO:0000313" key="2">
    <source>
        <dbReference type="EMBL" id="RIH90680.1"/>
    </source>
</evidence>
<dbReference type="Proteomes" id="UP000266178">
    <property type="component" value="Unassembled WGS sequence"/>
</dbReference>
<keyword evidence="3" id="KW-1185">Reference proteome</keyword>
<sequence length="69" mass="7302">MEAPSGREVNMKTQIAVSVLGFTAVCAVIAVGFLATTRIIEQKADQLSRNIDNLPANLVRSVTGAVGMR</sequence>
<organism evidence="2 3">
    <name type="scientific">Meiothermus granaticius NBRC 107808</name>
    <dbReference type="NCBI Taxonomy" id="1227551"/>
    <lineage>
        <taxon>Bacteria</taxon>
        <taxon>Thermotogati</taxon>
        <taxon>Deinococcota</taxon>
        <taxon>Deinococci</taxon>
        <taxon>Thermales</taxon>
        <taxon>Thermaceae</taxon>
        <taxon>Meiothermus</taxon>
    </lineage>
</organism>
<feature type="transmembrane region" description="Helical" evidence="1">
    <location>
        <begin position="15"/>
        <end position="40"/>
    </location>
</feature>
<reference evidence="2 3" key="1">
    <citation type="submission" date="2018-08" db="EMBL/GenBank/DDBJ databases">
        <title>Meiothermus granaticius genome AF-68 sequencing project.</title>
        <authorList>
            <person name="Da Costa M.S."/>
            <person name="Albuquerque L."/>
            <person name="Raposo P."/>
            <person name="Froufe H.J.C."/>
            <person name="Barroso C.S."/>
            <person name="Egas C."/>
        </authorList>
    </citation>
    <scope>NUCLEOTIDE SEQUENCE [LARGE SCALE GENOMIC DNA]</scope>
    <source>
        <strain evidence="2 3">AF-68</strain>
    </source>
</reference>
<evidence type="ECO:0000256" key="1">
    <source>
        <dbReference type="SAM" id="Phobius"/>
    </source>
</evidence>
<protein>
    <submittedName>
        <fullName evidence="2">Uncharacterized protein</fullName>
    </submittedName>
</protein>
<dbReference type="EMBL" id="QWLB01000075">
    <property type="protein sequence ID" value="RIH90680.1"/>
    <property type="molecule type" value="Genomic_DNA"/>
</dbReference>
<name>A0A399F3Q5_9DEIN</name>
<dbReference type="AlphaFoldDB" id="A0A399F3Q5"/>
<keyword evidence="1" id="KW-1133">Transmembrane helix</keyword>
<accession>A0A399F3Q5</accession>
<proteinExistence type="predicted"/>
<comment type="caution">
    <text evidence="2">The sequence shown here is derived from an EMBL/GenBank/DDBJ whole genome shotgun (WGS) entry which is preliminary data.</text>
</comment>
<keyword evidence="1" id="KW-0472">Membrane</keyword>
<gene>
    <name evidence="2" type="ORF">Mgrana_03192</name>
</gene>
<evidence type="ECO:0000313" key="3">
    <source>
        <dbReference type="Proteomes" id="UP000266178"/>
    </source>
</evidence>
<keyword evidence="1" id="KW-0812">Transmembrane</keyword>